<feature type="transmembrane region" description="Helical" evidence="7">
    <location>
        <begin position="200"/>
        <end position="219"/>
    </location>
</feature>
<feature type="transmembrane region" description="Helical" evidence="7">
    <location>
        <begin position="38"/>
        <end position="59"/>
    </location>
</feature>
<comment type="caution">
    <text evidence="8">The sequence shown here is derived from an EMBL/GenBank/DDBJ whole genome shotgun (WGS) entry which is preliminary data.</text>
</comment>
<dbReference type="GO" id="GO:0007034">
    <property type="term" value="P:vacuolar transport"/>
    <property type="evidence" value="ECO:0007669"/>
    <property type="project" value="TreeGrafter"/>
</dbReference>
<dbReference type="AlphaFoldDB" id="A0A8H7BL18"/>
<organism evidence="8 9">
    <name type="scientific">Apophysomyces ossiformis</name>
    <dbReference type="NCBI Taxonomy" id="679940"/>
    <lineage>
        <taxon>Eukaryota</taxon>
        <taxon>Fungi</taxon>
        <taxon>Fungi incertae sedis</taxon>
        <taxon>Mucoromycota</taxon>
        <taxon>Mucoromycotina</taxon>
        <taxon>Mucoromycetes</taxon>
        <taxon>Mucorales</taxon>
        <taxon>Mucorineae</taxon>
        <taxon>Mucoraceae</taxon>
        <taxon>Apophysomyces</taxon>
    </lineage>
</organism>
<evidence type="ECO:0000256" key="2">
    <source>
        <dbReference type="ARBA" id="ARBA00005227"/>
    </source>
</evidence>
<evidence type="ECO:0000313" key="9">
    <source>
        <dbReference type="Proteomes" id="UP000605846"/>
    </source>
</evidence>
<evidence type="ECO:0000256" key="1">
    <source>
        <dbReference type="ARBA" id="ARBA00004141"/>
    </source>
</evidence>
<evidence type="ECO:0000256" key="7">
    <source>
        <dbReference type="RuleBase" id="RU363079"/>
    </source>
</evidence>
<keyword evidence="9" id="KW-1185">Reference proteome</keyword>
<dbReference type="PANTHER" id="PTHR10766">
    <property type="entry name" value="TRANSMEMBRANE 9 SUPERFAMILY PROTEIN"/>
    <property type="match status" value="1"/>
</dbReference>
<evidence type="ECO:0000256" key="4">
    <source>
        <dbReference type="ARBA" id="ARBA00022729"/>
    </source>
</evidence>
<keyword evidence="4" id="KW-0732">Signal</keyword>
<proteinExistence type="inferred from homology"/>
<gene>
    <name evidence="8" type="ORF">EC973_004672</name>
</gene>
<evidence type="ECO:0000256" key="6">
    <source>
        <dbReference type="ARBA" id="ARBA00023136"/>
    </source>
</evidence>
<dbReference type="PANTHER" id="PTHR10766:SF111">
    <property type="entry name" value="TRANSMEMBRANE 9 SUPERFAMILY MEMBER 2"/>
    <property type="match status" value="1"/>
</dbReference>
<comment type="similarity">
    <text evidence="2 7">Belongs to the nonaspanin (TM9SF) (TC 9.A.2) family.</text>
</comment>
<keyword evidence="3 7" id="KW-0812">Transmembrane</keyword>
<sequence length="229" mass="26230">MITATLVPSVIFGFLLLTDFLAWSRKSSAALPFGTFVALLSMWFGISLPLVFVGSMVGYRKPQLEYPVRTNQIPRQIPEQPWYLKLPISLIIGGFLPFVVIIEEIGGIYIEIWNDLAYYMYLRLLLITILVIVSTIEISVVITYFTLCKEDYRWWWKSFGLSSASSVYLIIFAFHHYIFMGGISGLIPTLIYFYHNIMVSIIYGVCMGTIGFLSTFFFVRKIYGAIKVD</sequence>
<evidence type="ECO:0000256" key="3">
    <source>
        <dbReference type="ARBA" id="ARBA00022692"/>
    </source>
</evidence>
<dbReference type="GO" id="GO:0016020">
    <property type="term" value="C:membrane"/>
    <property type="evidence" value="ECO:0007669"/>
    <property type="project" value="UniProtKB-SubCell"/>
</dbReference>
<dbReference type="GO" id="GO:0072657">
    <property type="term" value="P:protein localization to membrane"/>
    <property type="evidence" value="ECO:0007669"/>
    <property type="project" value="TreeGrafter"/>
</dbReference>
<dbReference type="Pfam" id="PF02990">
    <property type="entry name" value="EMP70"/>
    <property type="match status" value="1"/>
</dbReference>
<comment type="caution">
    <text evidence="7">Lacks conserved residue(s) required for the propagation of feature annotation.</text>
</comment>
<dbReference type="EMBL" id="JABAYA010000264">
    <property type="protein sequence ID" value="KAF7721448.1"/>
    <property type="molecule type" value="Genomic_DNA"/>
</dbReference>
<dbReference type="Proteomes" id="UP000605846">
    <property type="component" value="Unassembled WGS sequence"/>
</dbReference>
<keyword evidence="5 7" id="KW-1133">Transmembrane helix</keyword>
<name>A0A8H7BL18_9FUNG</name>
<protein>
    <recommendedName>
        <fullName evidence="7">Transmembrane 9 superfamily member</fullName>
    </recommendedName>
</protein>
<dbReference type="OrthoDB" id="1666796at2759"/>
<comment type="subcellular location">
    <subcellularLocation>
        <location evidence="1">Membrane</location>
        <topology evidence="1">Multi-pass membrane protein</topology>
    </subcellularLocation>
</comment>
<accession>A0A8H7BL18</accession>
<feature type="transmembrane region" description="Helical" evidence="7">
    <location>
        <begin position="167"/>
        <end position="194"/>
    </location>
</feature>
<keyword evidence="6 7" id="KW-0472">Membrane</keyword>
<dbReference type="GO" id="GO:0005737">
    <property type="term" value="C:cytoplasm"/>
    <property type="evidence" value="ECO:0007669"/>
    <property type="project" value="UniProtKB-ARBA"/>
</dbReference>
<reference evidence="8" key="1">
    <citation type="submission" date="2020-01" db="EMBL/GenBank/DDBJ databases">
        <title>Genome Sequencing of Three Apophysomyces-Like Fungal Strains Confirms a Novel Fungal Genus in the Mucoromycota with divergent Burkholderia-like Endosymbiotic Bacteria.</title>
        <authorList>
            <person name="Stajich J.E."/>
            <person name="Macias A.M."/>
            <person name="Carter-House D."/>
            <person name="Lovett B."/>
            <person name="Kasson L.R."/>
            <person name="Berry K."/>
            <person name="Grigoriev I."/>
            <person name="Chang Y."/>
            <person name="Spatafora J."/>
            <person name="Kasson M.T."/>
        </authorList>
    </citation>
    <scope>NUCLEOTIDE SEQUENCE</scope>
    <source>
        <strain evidence="8">NRRL A-21654</strain>
    </source>
</reference>
<dbReference type="InterPro" id="IPR004240">
    <property type="entry name" value="EMP70"/>
</dbReference>
<evidence type="ECO:0000313" key="8">
    <source>
        <dbReference type="EMBL" id="KAF7721448.1"/>
    </source>
</evidence>
<feature type="transmembrane region" description="Helical" evidence="7">
    <location>
        <begin position="82"/>
        <end position="102"/>
    </location>
</feature>
<feature type="transmembrane region" description="Helical" evidence="7">
    <location>
        <begin position="122"/>
        <end position="147"/>
    </location>
</feature>
<evidence type="ECO:0000256" key="5">
    <source>
        <dbReference type="ARBA" id="ARBA00022989"/>
    </source>
</evidence>